<protein>
    <recommendedName>
        <fullName evidence="5">Methyltransferase domain-containing protein</fullName>
    </recommendedName>
</protein>
<comment type="similarity">
    <text evidence="1">Belongs to the methyltransferase superfamily.</text>
</comment>
<keyword evidence="7" id="KW-1185">Reference proteome</keyword>
<proteinExistence type="inferred from homology"/>
<reference evidence="6 7" key="1">
    <citation type="submission" date="2018-11" db="EMBL/GenBank/DDBJ databases">
        <authorList>
            <consortium name="Pathogen Informatics"/>
        </authorList>
    </citation>
    <scope>NUCLEOTIDE SEQUENCE [LARGE SCALE GENOMIC DNA]</scope>
</reference>
<name>A0A3P7NY27_DIBLA</name>
<keyword evidence="4" id="KW-0511">Multifunctional enzyme</keyword>
<evidence type="ECO:0000256" key="4">
    <source>
        <dbReference type="ARBA" id="ARBA00023268"/>
    </source>
</evidence>
<dbReference type="GO" id="GO:0032259">
    <property type="term" value="P:methylation"/>
    <property type="evidence" value="ECO:0007669"/>
    <property type="project" value="UniProtKB-KW"/>
</dbReference>
<evidence type="ECO:0000256" key="3">
    <source>
        <dbReference type="ARBA" id="ARBA00022679"/>
    </source>
</evidence>
<dbReference type="GO" id="GO:0008168">
    <property type="term" value="F:methyltransferase activity"/>
    <property type="evidence" value="ECO:0007669"/>
    <property type="project" value="UniProtKB-KW"/>
</dbReference>
<evidence type="ECO:0000256" key="1">
    <source>
        <dbReference type="ARBA" id="ARBA00008361"/>
    </source>
</evidence>
<keyword evidence="2" id="KW-0489">Methyltransferase</keyword>
<organism evidence="6 7">
    <name type="scientific">Dibothriocephalus latus</name>
    <name type="common">Fish tapeworm</name>
    <name type="synonym">Diphyllobothrium latum</name>
    <dbReference type="NCBI Taxonomy" id="60516"/>
    <lineage>
        <taxon>Eukaryota</taxon>
        <taxon>Metazoa</taxon>
        <taxon>Spiralia</taxon>
        <taxon>Lophotrochozoa</taxon>
        <taxon>Platyhelminthes</taxon>
        <taxon>Cestoda</taxon>
        <taxon>Eucestoda</taxon>
        <taxon>Diphyllobothriidea</taxon>
        <taxon>Diphyllobothriidae</taxon>
        <taxon>Dibothriocephalus</taxon>
    </lineage>
</organism>
<sequence length="335" mass="38140">MASILPTELADFGSKSYWEHFFSRLSSAFEWYGDLETLFDTFAGNIRHTDKVLEVGCGNSELCCQIYDKLGCQSYLGIDTSETAINEVRRLYADRRTRPSLSFERLDVFSLVSELHHRGFELPHFNSVIDKGTLDAIHSGGSSEEQITTYFEQITSTICLFGRYILITLAQEHIVHSIANFFLRNEWLVTCVQVNRPAPSKVSGQKLALPVFSVVCVKLRNSLGLPRLRMQALGWDRAGQWQSGSSSELGQQLLNWVTYCQQECLRLSALQYVVPFSSIPYLFTLWQISSYTFIHIFTVVFCKYHVNVAIRVNSECLYHPKLVSGVQETLITTIQ</sequence>
<dbReference type="PANTHER" id="PTHR12176">
    <property type="entry name" value="SAM-DEPENDENT METHYLTRANSFERASE SUPERFAMILY PROTEIN"/>
    <property type="match status" value="1"/>
</dbReference>
<dbReference type="InterPro" id="IPR025714">
    <property type="entry name" value="Methyltranfer_dom"/>
</dbReference>
<evidence type="ECO:0000313" key="7">
    <source>
        <dbReference type="Proteomes" id="UP000281553"/>
    </source>
</evidence>
<dbReference type="Pfam" id="PF13847">
    <property type="entry name" value="Methyltransf_31"/>
    <property type="match status" value="1"/>
</dbReference>
<evidence type="ECO:0000256" key="2">
    <source>
        <dbReference type="ARBA" id="ARBA00022603"/>
    </source>
</evidence>
<accession>A0A3P7NY27</accession>
<evidence type="ECO:0000313" key="6">
    <source>
        <dbReference type="EMBL" id="VDN13102.1"/>
    </source>
</evidence>
<dbReference type="Gene3D" id="3.40.50.150">
    <property type="entry name" value="Vaccinia Virus protein VP39"/>
    <property type="match status" value="1"/>
</dbReference>
<evidence type="ECO:0000259" key="5">
    <source>
        <dbReference type="Pfam" id="PF13847"/>
    </source>
</evidence>
<feature type="domain" description="Methyltransferase" evidence="5">
    <location>
        <begin position="50"/>
        <end position="149"/>
    </location>
</feature>
<dbReference type="InterPro" id="IPR029063">
    <property type="entry name" value="SAM-dependent_MTases_sf"/>
</dbReference>
<dbReference type="InterPro" id="IPR051419">
    <property type="entry name" value="Lys/N-term_MeTrsfase_sf"/>
</dbReference>
<dbReference type="OrthoDB" id="411785at2759"/>
<dbReference type="Proteomes" id="UP000281553">
    <property type="component" value="Unassembled WGS sequence"/>
</dbReference>
<dbReference type="EMBL" id="UYRU01055571">
    <property type="protein sequence ID" value="VDN13102.1"/>
    <property type="molecule type" value="Genomic_DNA"/>
</dbReference>
<dbReference type="SUPFAM" id="SSF53335">
    <property type="entry name" value="S-adenosyl-L-methionine-dependent methyltransferases"/>
    <property type="match status" value="1"/>
</dbReference>
<dbReference type="PANTHER" id="PTHR12176:SF78">
    <property type="entry name" value="EEF1A LYSINE AND N-TERMINAL METHYLTRANSFERASE"/>
    <property type="match status" value="1"/>
</dbReference>
<gene>
    <name evidence="6" type="ORF">DILT_LOCUS8933</name>
</gene>
<dbReference type="AlphaFoldDB" id="A0A3P7NY27"/>
<keyword evidence="3" id="KW-0808">Transferase</keyword>